<dbReference type="AlphaFoldDB" id="A0AAU9CZ10"/>
<feature type="signal peptide" evidence="1">
    <location>
        <begin position="1"/>
        <end position="23"/>
    </location>
</feature>
<geneLocation type="plasmid" evidence="2 3">
    <name>pFA1</name>
</geneLocation>
<dbReference type="PROSITE" id="PS51257">
    <property type="entry name" value="PROKAR_LIPOPROTEIN"/>
    <property type="match status" value="1"/>
</dbReference>
<dbReference type="Proteomes" id="UP001348817">
    <property type="component" value="Plasmid pFA1"/>
</dbReference>
<evidence type="ECO:0000313" key="3">
    <source>
        <dbReference type="Proteomes" id="UP001348817"/>
    </source>
</evidence>
<gene>
    <name evidence="2" type="ORF">FUAX_41710</name>
</gene>
<keyword evidence="1" id="KW-0732">Signal</keyword>
<organism evidence="2 3">
    <name type="scientific">Fulvitalea axinellae</name>
    <dbReference type="NCBI Taxonomy" id="1182444"/>
    <lineage>
        <taxon>Bacteria</taxon>
        <taxon>Pseudomonadati</taxon>
        <taxon>Bacteroidota</taxon>
        <taxon>Cytophagia</taxon>
        <taxon>Cytophagales</taxon>
        <taxon>Persicobacteraceae</taxon>
        <taxon>Fulvitalea</taxon>
    </lineage>
</organism>
<evidence type="ECO:0008006" key="4">
    <source>
        <dbReference type="Google" id="ProtNLM"/>
    </source>
</evidence>
<evidence type="ECO:0000256" key="1">
    <source>
        <dbReference type="SAM" id="SignalP"/>
    </source>
</evidence>
<name>A0AAU9CZ10_9BACT</name>
<reference evidence="2 3" key="1">
    <citation type="submission" date="2021-12" db="EMBL/GenBank/DDBJ databases">
        <title>Genome sequencing of bacteria with rrn-lacking chromosome and rrn-plasmid.</title>
        <authorList>
            <person name="Anda M."/>
            <person name="Iwasaki W."/>
        </authorList>
    </citation>
    <scope>NUCLEOTIDE SEQUENCE [LARGE SCALE GENOMIC DNA]</scope>
    <source>
        <strain evidence="2 3">DSM 100852</strain>
        <plasmid evidence="2 3">pFA1</plasmid>
    </source>
</reference>
<protein>
    <recommendedName>
        <fullName evidence="4">DUF1735 domain-containing protein</fullName>
    </recommendedName>
</protein>
<keyword evidence="2" id="KW-0614">Plasmid</keyword>
<dbReference type="EMBL" id="AP025315">
    <property type="protein sequence ID" value="BDD11739.1"/>
    <property type="molecule type" value="Genomic_DNA"/>
</dbReference>
<proteinExistence type="predicted"/>
<dbReference type="KEGG" id="fax:FUAX_41710"/>
<accession>A0AAU9CZ10</accession>
<feature type="chain" id="PRO_5043885603" description="DUF1735 domain-containing protein" evidence="1">
    <location>
        <begin position="24"/>
        <end position="323"/>
    </location>
</feature>
<dbReference type="RefSeq" id="WP_338394852.1">
    <property type="nucleotide sequence ID" value="NZ_AP025315.1"/>
</dbReference>
<sequence>MDIIKFRLLAIALLGTAFLYSCNNDDDVTSPMTGFKESKPQQLLILSDDNDFETIDVSLLGIRGYSGTVSVDISSLNLDAGDYKVEPTQVKLSDADLSDEDKKKGLTAGKVTVYVNPKALEQGDTKRLTLKISNLNGGSVIQARDFIYIDAIKDLVDDYVLDYDILVSADKTWSGSFDLSNDEAVESWVAFWTSSLTSNTGAKRVNLELWRNRVVSKADPVNGHRVVFLEEGTVIGPDSNWNGTGVVYNPDKSYAEFAYVTSPEYSDLNGKSGYIGLEFWASDTEVYYAWAKIEVSDAGDGAKFLEYGQHRQPNVPIKAGQKL</sequence>
<keyword evidence="3" id="KW-1185">Reference proteome</keyword>
<evidence type="ECO:0000313" key="2">
    <source>
        <dbReference type="EMBL" id="BDD11739.1"/>
    </source>
</evidence>